<name>A0ABV6MH66_9ACTN</name>
<evidence type="ECO:0000256" key="2">
    <source>
        <dbReference type="ARBA" id="ARBA00023033"/>
    </source>
</evidence>
<dbReference type="Pfam" id="PF00296">
    <property type="entry name" value="Bac_luciferase"/>
    <property type="match status" value="1"/>
</dbReference>
<dbReference type="InterPro" id="IPR036661">
    <property type="entry name" value="Luciferase-like_sf"/>
</dbReference>
<feature type="region of interest" description="Disordered" evidence="3">
    <location>
        <begin position="321"/>
        <end position="343"/>
    </location>
</feature>
<dbReference type="SUPFAM" id="SSF51679">
    <property type="entry name" value="Bacterial luciferase-like"/>
    <property type="match status" value="1"/>
</dbReference>
<keyword evidence="2" id="KW-0503">Monooxygenase</keyword>
<proteinExistence type="predicted"/>
<evidence type="ECO:0000313" key="6">
    <source>
        <dbReference type="Proteomes" id="UP001589867"/>
    </source>
</evidence>
<dbReference type="PANTHER" id="PTHR30137">
    <property type="entry name" value="LUCIFERASE-LIKE MONOOXYGENASE"/>
    <property type="match status" value="1"/>
</dbReference>
<reference evidence="5 6" key="1">
    <citation type="submission" date="2024-09" db="EMBL/GenBank/DDBJ databases">
        <authorList>
            <person name="Sun Q."/>
            <person name="Mori K."/>
        </authorList>
    </citation>
    <scope>NUCLEOTIDE SEQUENCE [LARGE SCALE GENOMIC DNA]</scope>
    <source>
        <strain evidence="5 6">TBRC 3947</strain>
    </source>
</reference>
<keyword evidence="6" id="KW-1185">Reference proteome</keyword>
<gene>
    <name evidence="5" type="ORF">ACFFIA_40465</name>
</gene>
<protein>
    <submittedName>
        <fullName evidence="5">LLM class flavin-dependent oxidoreductase</fullName>
        <ecNumber evidence="5">1.-.-.-</ecNumber>
    </submittedName>
</protein>
<dbReference type="InterPro" id="IPR050766">
    <property type="entry name" value="Bact_Lucif_Oxidored"/>
</dbReference>
<dbReference type="RefSeq" id="WP_377262046.1">
    <property type="nucleotide sequence ID" value="NZ_JBHLUH010000091.1"/>
</dbReference>
<dbReference type="InterPro" id="IPR011251">
    <property type="entry name" value="Luciferase-like_dom"/>
</dbReference>
<evidence type="ECO:0000256" key="3">
    <source>
        <dbReference type="SAM" id="MobiDB-lite"/>
    </source>
</evidence>
<dbReference type="EC" id="1.-.-.-" evidence="5"/>
<comment type="caution">
    <text evidence="5">The sequence shown here is derived from an EMBL/GenBank/DDBJ whole genome shotgun (WGS) entry which is preliminary data.</text>
</comment>
<evidence type="ECO:0000259" key="4">
    <source>
        <dbReference type="Pfam" id="PF00296"/>
    </source>
</evidence>
<accession>A0ABV6MH66</accession>
<evidence type="ECO:0000313" key="5">
    <source>
        <dbReference type="EMBL" id="MFC0533894.1"/>
    </source>
</evidence>
<dbReference type="Gene3D" id="3.20.20.30">
    <property type="entry name" value="Luciferase-like domain"/>
    <property type="match status" value="1"/>
</dbReference>
<feature type="domain" description="Luciferase-like" evidence="4">
    <location>
        <begin position="12"/>
        <end position="272"/>
    </location>
</feature>
<keyword evidence="1 5" id="KW-0560">Oxidoreductase</keyword>
<sequence length="343" mass="35453">MTADLFLLSAHGAAATVEYAVAAEAAGFAGVWLAEHHFIEYGRCPSATALAGVILGRTSRLTVGTAACVLSNRHPVALGEEAALLDEASGGRFRLGVGRGGPWVDLEVFGTGLARYEHGFGESLDVLLDWLSGRATVAAAGRHFDFREVAVVPRPARPLPVWVAATSPATVEVAAARGLPLLLGVHDDPAPLLARYGPAGAEHAVARLVALGESRAAAEGRLRRTLRPWLATTRGYIRLDGAPPRDTDAYAEHLIRTSPIGTPEEVAQGLRATGAARTLLMVEAAGDRAATLDLIAALGAEVLPRLAPADARLDGRHAGHAEAGLSGRAGPPPGPGARPAAET</sequence>
<evidence type="ECO:0000256" key="1">
    <source>
        <dbReference type="ARBA" id="ARBA00023002"/>
    </source>
</evidence>
<dbReference type="GO" id="GO:0016491">
    <property type="term" value="F:oxidoreductase activity"/>
    <property type="evidence" value="ECO:0007669"/>
    <property type="project" value="UniProtKB-KW"/>
</dbReference>
<dbReference type="EMBL" id="JBHLUH010000091">
    <property type="protein sequence ID" value="MFC0533894.1"/>
    <property type="molecule type" value="Genomic_DNA"/>
</dbReference>
<dbReference type="PANTHER" id="PTHR30137:SF8">
    <property type="entry name" value="BLR5498 PROTEIN"/>
    <property type="match status" value="1"/>
</dbReference>
<dbReference type="Proteomes" id="UP001589867">
    <property type="component" value="Unassembled WGS sequence"/>
</dbReference>
<organism evidence="5 6">
    <name type="scientific">Phytohabitans kaempferiae</name>
    <dbReference type="NCBI Taxonomy" id="1620943"/>
    <lineage>
        <taxon>Bacteria</taxon>
        <taxon>Bacillati</taxon>
        <taxon>Actinomycetota</taxon>
        <taxon>Actinomycetes</taxon>
        <taxon>Micromonosporales</taxon>
        <taxon>Micromonosporaceae</taxon>
    </lineage>
</organism>